<dbReference type="AlphaFoldDB" id="A0A177WLR8"/>
<dbReference type="EMBL" id="DS022305">
    <property type="protein sequence ID" value="OAJ41059.1"/>
    <property type="molecule type" value="Genomic_DNA"/>
</dbReference>
<reference evidence="1 2" key="1">
    <citation type="submission" date="2006-10" db="EMBL/GenBank/DDBJ databases">
        <title>The Genome Sequence of Batrachochytrium dendrobatidis JEL423.</title>
        <authorList>
            <consortium name="The Broad Institute Genome Sequencing Platform"/>
            <person name="Birren B."/>
            <person name="Lander E."/>
            <person name="Galagan J."/>
            <person name="Cuomo C."/>
            <person name="Devon K."/>
            <person name="Jaffe D."/>
            <person name="Butler J."/>
            <person name="Alvarez P."/>
            <person name="Gnerre S."/>
            <person name="Grabherr M."/>
            <person name="Kleber M."/>
            <person name="Mauceli E."/>
            <person name="Brockman W."/>
            <person name="Young S."/>
            <person name="LaButti K."/>
            <person name="Sykes S."/>
            <person name="DeCaprio D."/>
            <person name="Crawford M."/>
            <person name="Koehrsen M."/>
            <person name="Engels R."/>
            <person name="Montgomery P."/>
            <person name="Pearson M."/>
            <person name="Howarth C."/>
            <person name="Larson L."/>
            <person name="White J."/>
            <person name="O'Leary S."/>
            <person name="Kodira C."/>
            <person name="Zeng Q."/>
            <person name="Yandava C."/>
            <person name="Alvarado L."/>
            <person name="Longcore J."/>
            <person name="James T."/>
        </authorList>
    </citation>
    <scope>NUCLEOTIDE SEQUENCE [LARGE SCALE GENOMIC DNA]</scope>
    <source>
        <strain evidence="1 2">JEL423</strain>
    </source>
</reference>
<evidence type="ECO:0000313" key="1">
    <source>
        <dbReference type="EMBL" id="OAJ41059.1"/>
    </source>
</evidence>
<proteinExistence type="predicted"/>
<reference evidence="1 2" key="2">
    <citation type="submission" date="2016-05" db="EMBL/GenBank/DDBJ databases">
        <title>Lineage-specific infection strategies underlie the spectrum of fungal disease in amphibians.</title>
        <authorList>
            <person name="Cuomo C.A."/>
            <person name="Farrer R.A."/>
            <person name="James T."/>
            <person name="Longcore J."/>
            <person name="Birren B."/>
        </authorList>
    </citation>
    <scope>NUCLEOTIDE SEQUENCE [LARGE SCALE GENOMIC DNA]</scope>
    <source>
        <strain evidence="1 2">JEL423</strain>
    </source>
</reference>
<gene>
    <name evidence="1" type="ORF">BDEG_24710</name>
</gene>
<sequence length="312" mass="35673">MNNSWQLLDIRMNEIVESKFNFTNFSNMDCVDSIKELIQRLEDLKLLTTDAQLHKADEIWGRLLVLIMKLRKQNYTPRLQSIGLEDITVKYLEYNRPSLQIKVMKFTAAIKTCKKLYKHRRWSEEDGFDIKPMVEIIVHESDREVLTLSIDLFLQVCHDIDDGNFGIVLSRPVSRLESSSGSVAVGFIENLKTMYRKIHRHDPVKAAGCGVIPAIVNTLRSVDQAVIDQSIDTIQSFCDIRNCEVISAELIRSGLIQILNDLCIKYSNDFALKTRIIKIAGTVASKMHDFPVSLVRSLVFEQLTISMCNLYG</sequence>
<protein>
    <submittedName>
        <fullName evidence="1">Uncharacterized protein</fullName>
    </submittedName>
</protein>
<dbReference type="SUPFAM" id="SSF48371">
    <property type="entry name" value="ARM repeat"/>
    <property type="match status" value="1"/>
</dbReference>
<organism evidence="1 2">
    <name type="scientific">Batrachochytrium dendrobatidis (strain JEL423)</name>
    <dbReference type="NCBI Taxonomy" id="403673"/>
    <lineage>
        <taxon>Eukaryota</taxon>
        <taxon>Fungi</taxon>
        <taxon>Fungi incertae sedis</taxon>
        <taxon>Chytridiomycota</taxon>
        <taxon>Chytridiomycota incertae sedis</taxon>
        <taxon>Chytridiomycetes</taxon>
        <taxon>Rhizophydiales</taxon>
        <taxon>Rhizophydiales incertae sedis</taxon>
        <taxon>Batrachochytrium</taxon>
    </lineage>
</organism>
<dbReference type="InterPro" id="IPR016024">
    <property type="entry name" value="ARM-type_fold"/>
</dbReference>
<accession>A0A177WLR8</accession>
<evidence type="ECO:0000313" key="2">
    <source>
        <dbReference type="Proteomes" id="UP000077115"/>
    </source>
</evidence>
<name>A0A177WLR8_BATDL</name>
<dbReference type="VEuPathDB" id="FungiDB:BDEG_24710"/>
<dbReference type="Proteomes" id="UP000077115">
    <property type="component" value="Unassembled WGS sequence"/>
</dbReference>